<dbReference type="AlphaFoldDB" id="A0A6N8SGU9"/>
<dbReference type="RefSeq" id="WP_160859538.1">
    <property type="nucleotide sequence ID" value="NZ_WUMK01000004.1"/>
</dbReference>
<gene>
    <name evidence="2" type="ORF">GR138_12325</name>
</gene>
<evidence type="ECO:0000313" key="2">
    <source>
        <dbReference type="EMBL" id="MXN45980.1"/>
    </source>
</evidence>
<organism evidence="2 3">
    <name type="scientific">Shinella kummerowiae</name>
    <dbReference type="NCBI Taxonomy" id="417745"/>
    <lineage>
        <taxon>Bacteria</taxon>
        <taxon>Pseudomonadati</taxon>
        <taxon>Pseudomonadota</taxon>
        <taxon>Alphaproteobacteria</taxon>
        <taxon>Hyphomicrobiales</taxon>
        <taxon>Rhizobiaceae</taxon>
        <taxon>Shinella</taxon>
    </lineage>
</organism>
<feature type="signal peptide" evidence="1">
    <location>
        <begin position="1"/>
        <end position="22"/>
    </location>
</feature>
<evidence type="ECO:0000313" key="3">
    <source>
        <dbReference type="Proteomes" id="UP000435802"/>
    </source>
</evidence>
<reference evidence="2 3" key="1">
    <citation type="submission" date="2019-12" db="EMBL/GenBank/DDBJ databases">
        <title>Shinella kummerowiae sp. nov., a symbiotic bacterium isolated from root nodules of the herbal legume Kummerowia stipulacea.</title>
        <authorList>
            <person name="Gao J."/>
        </authorList>
    </citation>
    <scope>NUCLEOTIDE SEQUENCE [LARGE SCALE GENOMIC DNA]</scope>
    <source>
        <strain evidence="2 3">CCBAU 25048</strain>
    </source>
</reference>
<keyword evidence="1" id="KW-0732">Signal</keyword>
<dbReference type="OrthoDB" id="8300241at2"/>
<feature type="chain" id="PRO_5026701434" evidence="1">
    <location>
        <begin position="23"/>
        <end position="152"/>
    </location>
</feature>
<keyword evidence="3" id="KW-1185">Reference proteome</keyword>
<comment type="caution">
    <text evidence="2">The sequence shown here is derived from an EMBL/GenBank/DDBJ whole genome shotgun (WGS) entry which is preliminary data.</text>
</comment>
<sequence length="152" mass="16234">MPTRVFSCAVFAVLLSATAAVADSRNGVSFAVQAAILPDDGEPVAGAATCTLGKDCEIFTREQHNFDLSLKVHEGSSRCLSSEITLRCASGDCSFGTGYSRQTFGSERSLDFYEGSDGNELVLRRRTKIGSILLILPEFGPICTPLIHVIKG</sequence>
<proteinExistence type="predicted"/>
<name>A0A6N8SGU9_9HYPH</name>
<protein>
    <submittedName>
        <fullName evidence="2">Uncharacterized protein</fullName>
    </submittedName>
</protein>
<dbReference type="EMBL" id="WUMK01000004">
    <property type="protein sequence ID" value="MXN45980.1"/>
    <property type="molecule type" value="Genomic_DNA"/>
</dbReference>
<accession>A0A6N8SGU9</accession>
<evidence type="ECO:0000256" key="1">
    <source>
        <dbReference type="SAM" id="SignalP"/>
    </source>
</evidence>
<dbReference type="Proteomes" id="UP000435802">
    <property type="component" value="Unassembled WGS sequence"/>
</dbReference>